<accession>A0A7J7DC95</accession>
<evidence type="ECO:0000313" key="15">
    <source>
        <dbReference type="Proteomes" id="UP000593562"/>
    </source>
</evidence>
<evidence type="ECO:0000256" key="6">
    <source>
        <dbReference type="ARBA" id="ARBA00022525"/>
    </source>
</evidence>
<proteinExistence type="predicted"/>
<comment type="catalytic activity">
    <reaction evidence="10">
        <text>breaks a beta-(1-&gt;4) bond in the backbone of a xyloglucan and transfers the xyloglucanyl segment on to O-4 of the non-reducing terminal glucose residue of an acceptor, which can be a xyloglucan or an oligosaccharide of xyloglucan.</text>
        <dbReference type="EC" id="2.4.1.207"/>
    </reaction>
</comment>
<evidence type="ECO:0000313" key="14">
    <source>
        <dbReference type="EMBL" id="KAF5743686.1"/>
    </source>
</evidence>
<dbReference type="GO" id="GO:0016762">
    <property type="term" value="F:xyloglucan:xyloglucosyl transferase activity"/>
    <property type="evidence" value="ECO:0007669"/>
    <property type="project" value="UniProtKB-EC"/>
</dbReference>
<feature type="domain" description="GH16" evidence="12">
    <location>
        <begin position="73"/>
        <end position="119"/>
    </location>
</feature>
<evidence type="ECO:0000259" key="13">
    <source>
        <dbReference type="Pfam" id="PF06955"/>
    </source>
</evidence>
<name>A0A7J7DC95_TRIWF</name>
<evidence type="ECO:0000256" key="2">
    <source>
        <dbReference type="ARBA" id="ARBA00004271"/>
    </source>
</evidence>
<dbReference type="EC" id="2.4.1.207" evidence="3"/>
<evidence type="ECO:0000256" key="7">
    <source>
        <dbReference type="ARBA" id="ARBA00022679"/>
    </source>
</evidence>
<dbReference type="InterPro" id="IPR044791">
    <property type="entry name" value="Beta-glucanase/XTH"/>
</dbReference>
<dbReference type="GO" id="GO:0044042">
    <property type="term" value="P:glucan metabolic process"/>
    <property type="evidence" value="ECO:0007669"/>
    <property type="project" value="InterPro"/>
</dbReference>
<keyword evidence="5" id="KW-0052">Apoplast</keyword>
<evidence type="ECO:0000256" key="3">
    <source>
        <dbReference type="ARBA" id="ARBA00012152"/>
    </source>
</evidence>
<gene>
    <name evidence="14" type="ORF">HS088_TW08G00271</name>
</gene>
<evidence type="ECO:0000259" key="12">
    <source>
        <dbReference type="Pfam" id="PF00722"/>
    </source>
</evidence>
<keyword evidence="8 14" id="KW-0378">Hydrolase</keyword>
<evidence type="ECO:0000256" key="11">
    <source>
        <dbReference type="SAM" id="SignalP"/>
    </source>
</evidence>
<dbReference type="InterPro" id="IPR013320">
    <property type="entry name" value="ConA-like_dom_sf"/>
</dbReference>
<dbReference type="InterPro" id="IPR010713">
    <property type="entry name" value="XET_C"/>
</dbReference>
<reference evidence="14 15" key="1">
    <citation type="journal article" date="2020" name="Nat. Commun.">
        <title>Genome of Tripterygium wilfordii and identification of cytochrome P450 involved in triptolide biosynthesis.</title>
        <authorList>
            <person name="Tu L."/>
            <person name="Su P."/>
            <person name="Zhang Z."/>
            <person name="Gao L."/>
            <person name="Wang J."/>
            <person name="Hu T."/>
            <person name="Zhou J."/>
            <person name="Zhang Y."/>
            <person name="Zhao Y."/>
            <person name="Liu Y."/>
            <person name="Song Y."/>
            <person name="Tong Y."/>
            <person name="Lu Y."/>
            <person name="Yang J."/>
            <person name="Xu C."/>
            <person name="Jia M."/>
            <person name="Peters R.J."/>
            <person name="Huang L."/>
            <person name="Gao W."/>
        </authorList>
    </citation>
    <scope>NUCLEOTIDE SEQUENCE [LARGE SCALE GENOMIC DNA]</scope>
    <source>
        <strain evidence="15">cv. XIE 37</strain>
        <tissue evidence="14">Leaf</tissue>
    </source>
</reference>
<dbReference type="PANTHER" id="PTHR31062">
    <property type="entry name" value="XYLOGLUCAN ENDOTRANSGLUCOSYLASE/HYDROLASE PROTEIN 8-RELATED"/>
    <property type="match status" value="1"/>
</dbReference>
<keyword evidence="4" id="KW-0134">Cell wall</keyword>
<keyword evidence="6" id="KW-0964">Secreted</keyword>
<keyword evidence="7" id="KW-0808">Transferase</keyword>
<feature type="domain" description="Xyloglucan endo-transglycosylase C-terminal" evidence="13">
    <location>
        <begin position="149"/>
        <end position="195"/>
    </location>
</feature>
<keyword evidence="11" id="KW-0732">Signal</keyword>
<dbReference type="InterPro" id="IPR000757">
    <property type="entry name" value="Beta-glucanase-like"/>
</dbReference>
<feature type="chain" id="PRO_5029880906" description="xyloglucan:xyloglucosyl transferase" evidence="11">
    <location>
        <begin position="27"/>
        <end position="199"/>
    </location>
</feature>
<keyword evidence="15" id="KW-1185">Reference proteome</keyword>
<dbReference type="GO" id="GO:0048046">
    <property type="term" value="C:apoplast"/>
    <property type="evidence" value="ECO:0007669"/>
    <property type="project" value="UniProtKB-SubCell"/>
</dbReference>
<dbReference type="Gene3D" id="2.60.120.200">
    <property type="match status" value="2"/>
</dbReference>
<evidence type="ECO:0000256" key="9">
    <source>
        <dbReference type="ARBA" id="ARBA00023295"/>
    </source>
</evidence>
<dbReference type="InParanoid" id="A0A7J7DC95"/>
<evidence type="ECO:0000256" key="1">
    <source>
        <dbReference type="ARBA" id="ARBA00004191"/>
    </source>
</evidence>
<feature type="signal peptide" evidence="11">
    <location>
        <begin position="1"/>
        <end position="26"/>
    </location>
</feature>
<comment type="subcellular location">
    <subcellularLocation>
        <location evidence="1">Secreted</location>
        <location evidence="1">Cell wall</location>
    </subcellularLocation>
    <subcellularLocation>
        <location evidence="2">Secreted</location>
        <location evidence="2">Extracellular space</location>
        <location evidence="2">Apoplast</location>
    </subcellularLocation>
</comment>
<evidence type="ECO:0000256" key="10">
    <source>
        <dbReference type="ARBA" id="ARBA00034022"/>
    </source>
</evidence>
<protein>
    <recommendedName>
        <fullName evidence="3">xyloglucan:xyloglucosyl transferase</fullName>
        <ecNumber evidence="3">2.4.1.207</ecNumber>
    </recommendedName>
</protein>
<dbReference type="SUPFAM" id="SSF49899">
    <property type="entry name" value="Concanavalin A-like lectins/glucanases"/>
    <property type="match status" value="1"/>
</dbReference>
<dbReference type="Proteomes" id="UP000593562">
    <property type="component" value="Unassembled WGS sequence"/>
</dbReference>
<evidence type="ECO:0000256" key="5">
    <source>
        <dbReference type="ARBA" id="ARBA00022523"/>
    </source>
</evidence>
<organism evidence="14 15">
    <name type="scientific">Tripterygium wilfordii</name>
    <name type="common">Thunder God vine</name>
    <dbReference type="NCBI Taxonomy" id="458696"/>
    <lineage>
        <taxon>Eukaryota</taxon>
        <taxon>Viridiplantae</taxon>
        <taxon>Streptophyta</taxon>
        <taxon>Embryophyta</taxon>
        <taxon>Tracheophyta</taxon>
        <taxon>Spermatophyta</taxon>
        <taxon>Magnoliopsida</taxon>
        <taxon>eudicotyledons</taxon>
        <taxon>Gunneridae</taxon>
        <taxon>Pentapetalae</taxon>
        <taxon>rosids</taxon>
        <taxon>fabids</taxon>
        <taxon>Celastrales</taxon>
        <taxon>Celastraceae</taxon>
        <taxon>Tripterygium</taxon>
    </lineage>
</organism>
<dbReference type="Pfam" id="PF00722">
    <property type="entry name" value="Glyco_hydro_16"/>
    <property type="match status" value="1"/>
</dbReference>
<dbReference type="GO" id="GO:0004553">
    <property type="term" value="F:hydrolase activity, hydrolyzing O-glycosyl compounds"/>
    <property type="evidence" value="ECO:0007669"/>
    <property type="project" value="InterPro"/>
</dbReference>
<dbReference type="EMBL" id="JAAARO010000008">
    <property type="protein sequence ID" value="KAF5743686.1"/>
    <property type="molecule type" value="Genomic_DNA"/>
</dbReference>
<evidence type="ECO:0000256" key="4">
    <source>
        <dbReference type="ARBA" id="ARBA00022512"/>
    </source>
</evidence>
<sequence length="199" mass="22602">MANYYCLQGGLLVFLLIVTWPHEGSADVSFNDNYYITWGYNHAQLLNQGAKLQLTLDQSSGAGFESKAMFGLFVDDVPIRVFKNMPDSGVSYPSQPMHVTGSLWNAEGWASGGIPTDWSQGPFKAYFQGFDVTGCPLEDANNRQACYASDLWWNGKNYWQLNPQQQALLDRSRKSYMTYDYCTDKSRYPQPPPECQYNH</sequence>
<keyword evidence="9" id="KW-0326">Glycosidase</keyword>
<evidence type="ECO:0000256" key="8">
    <source>
        <dbReference type="ARBA" id="ARBA00022801"/>
    </source>
</evidence>
<comment type="caution">
    <text evidence="14">The sequence shown here is derived from an EMBL/GenBank/DDBJ whole genome shotgun (WGS) entry which is preliminary data.</text>
</comment>
<dbReference type="AlphaFoldDB" id="A0A7J7DC95"/>
<dbReference type="Pfam" id="PF06955">
    <property type="entry name" value="XET_C"/>
    <property type="match status" value="1"/>
</dbReference>